<evidence type="ECO:0000313" key="2">
    <source>
        <dbReference type="EMBL" id="TWT65033.1"/>
    </source>
</evidence>
<dbReference type="OrthoDB" id="9934668at2"/>
<name>A0A5C5XRN5_9BACT</name>
<proteinExistence type="predicted"/>
<feature type="transmembrane region" description="Helical" evidence="1">
    <location>
        <begin position="41"/>
        <end position="58"/>
    </location>
</feature>
<evidence type="ECO:0000313" key="3">
    <source>
        <dbReference type="Proteomes" id="UP000318053"/>
    </source>
</evidence>
<protein>
    <submittedName>
        <fullName evidence="2">Uncharacterized protein</fullName>
    </submittedName>
</protein>
<evidence type="ECO:0000256" key="1">
    <source>
        <dbReference type="SAM" id="Phobius"/>
    </source>
</evidence>
<comment type="caution">
    <text evidence="2">The sequence shown here is derived from an EMBL/GenBank/DDBJ whole genome shotgun (WGS) entry which is preliminary data.</text>
</comment>
<sequence>MIAPLVEHVPESSPRRHAAAIRRAENQPSQRISRFVEKQPAAVIAVAVAFGIGVGWLVKRKKWSS</sequence>
<keyword evidence="1" id="KW-1133">Transmembrane helix</keyword>
<keyword evidence="3" id="KW-1185">Reference proteome</keyword>
<reference evidence="2 3" key="1">
    <citation type="submission" date="2019-02" db="EMBL/GenBank/DDBJ databases">
        <title>Deep-cultivation of Planctomycetes and their phenomic and genomic characterization uncovers novel biology.</title>
        <authorList>
            <person name="Wiegand S."/>
            <person name="Jogler M."/>
            <person name="Boedeker C."/>
            <person name="Pinto D."/>
            <person name="Vollmers J."/>
            <person name="Rivas-Marin E."/>
            <person name="Kohn T."/>
            <person name="Peeters S.H."/>
            <person name="Heuer A."/>
            <person name="Rast P."/>
            <person name="Oberbeckmann S."/>
            <person name="Bunk B."/>
            <person name="Jeske O."/>
            <person name="Meyerdierks A."/>
            <person name="Storesund J.E."/>
            <person name="Kallscheuer N."/>
            <person name="Luecker S."/>
            <person name="Lage O.M."/>
            <person name="Pohl T."/>
            <person name="Merkel B.J."/>
            <person name="Hornburger P."/>
            <person name="Mueller R.-W."/>
            <person name="Bruemmer F."/>
            <person name="Labrenz M."/>
            <person name="Spormann A.M."/>
            <person name="Op Den Camp H."/>
            <person name="Overmann J."/>
            <person name="Amann R."/>
            <person name="Jetten M.S.M."/>
            <person name="Mascher T."/>
            <person name="Medema M.H."/>
            <person name="Devos D.P."/>
            <person name="Kaster A.-K."/>
            <person name="Ovreas L."/>
            <person name="Rohde M."/>
            <person name="Galperin M.Y."/>
            <person name="Jogler C."/>
        </authorList>
    </citation>
    <scope>NUCLEOTIDE SEQUENCE [LARGE SCALE GENOMIC DNA]</scope>
    <source>
        <strain evidence="2 3">CA85</strain>
    </source>
</reference>
<keyword evidence="1" id="KW-0812">Transmembrane</keyword>
<gene>
    <name evidence="2" type="ORF">CA85_33780</name>
</gene>
<accession>A0A5C5XRN5</accession>
<dbReference type="Proteomes" id="UP000318053">
    <property type="component" value="Unassembled WGS sequence"/>
</dbReference>
<organism evidence="2 3">
    <name type="scientific">Allorhodopirellula solitaria</name>
    <dbReference type="NCBI Taxonomy" id="2527987"/>
    <lineage>
        <taxon>Bacteria</taxon>
        <taxon>Pseudomonadati</taxon>
        <taxon>Planctomycetota</taxon>
        <taxon>Planctomycetia</taxon>
        <taxon>Pirellulales</taxon>
        <taxon>Pirellulaceae</taxon>
        <taxon>Allorhodopirellula</taxon>
    </lineage>
</organism>
<keyword evidence="1" id="KW-0472">Membrane</keyword>
<dbReference type="AlphaFoldDB" id="A0A5C5XRN5"/>
<dbReference type="RefSeq" id="WP_146392295.1">
    <property type="nucleotide sequence ID" value="NZ_SJPK01000008.1"/>
</dbReference>
<dbReference type="EMBL" id="SJPK01000008">
    <property type="protein sequence ID" value="TWT65033.1"/>
    <property type="molecule type" value="Genomic_DNA"/>
</dbReference>